<evidence type="ECO:0000313" key="5">
    <source>
        <dbReference type="EMBL" id="CUS55298.1"/>
    </source>
</evidence>
<dbReference type="Pfam" id="PF00730">
    <property type="entry name" value="HhH-GPD"/>
    <property type="match status" value="1"/>
</dbReference>
<feature type="domain" description="HhH-GPD" evidence="4">
    <location>
        <begin position="52"/>
        <end position="207"/>
    </location>
</feature>
<organism evidence="5">
    <name type="scientific">hydrothermal vent metagenome</name>
    <dbReference type="NCBI Taxonomy" id="652676"/>
    <lineage>
        <taxon>unclassified sequences</taxon>
        <taxon>metagenomes</taxon>
        <taxon>ecological metagenomes</taxon>
    </lineage>
</organism>
<dbReference type="GO" id="GO:0008725">
    <property type="term" value="F:DNA-3-methyladenine glycosylase activity"/>
    <property type="evidence" value="ECO:0007669"/>
    <property type="project" value="TreeGrafter"/>
</dbReference>
<dbReference type="PANTHER" id="PTHR43003">
    <property type="entry name" value="DNA-3-METHYLADENINE GLYCOSYLASE"/>
    <property type="match status" value="1"/>
</dbReference>
<evidence type="ECO:0000259" key="4">
    <source>
        <dbReference type="SMART" id="SM00478"/>
    </source>
</evidence>
<dbReference type="SUPFAM" id="SSF48150">
    <property type="entry name" value="DNA-glycosylase"/>
    <property type="match status" value="1"/>
</dbReference>
<dbReference type="FunFam" id="1.10.340.30:FF:000004">
    <property type="entry name" value="DNA-3-methyladenine glycosylase II"/>
    <property type="match status" value="1"/>
</dbReference>
<sequence length="213" mass="24691">MATTYEFDPQAAVAHLRHVDRGMDRLIQQVGTLELPVKRSRSVFEYLIRSIVYQQLSGKAAATIHTRLLALFPNRRIDPERLLKMSDHRLRSAGLSRSKCLALRDLAARAHLRELPTTRQLQRLSDQEIIDRLTQIRGIGPWTVQMLLIFYLGRPDVLPVGDLGVRKGYQQLRGFKILPDPDKLERAGRRWRPYRSVATWYLWRAVDMVLPTD</sequence>
<keyword evidence="3" id="KW-0234">DNA repair</keyword>
<keyword evidence="5" id="KW-0378">Hydrolase</keyword>
<dbReference type="Gene3D" id="1.10.340.30">
    <property type="entry name" value="Hypothetical protein, domain 2"/>
    <property type="match status" value="1"/>
</dbReference>
<dbReference type="InterPro" id="IPR051912">
    <property type="entry name" value="Alkylbase_DNA_Glycosylase/TA"/>
</dbReference>
<dbReference type="InterPro" id="IPR011257">
    <property type="entry name" value="DNA_glycosylase"/>
</dbReference>
<dbReference type="PANTHER" id="PTHR43003:SF5">
    <property type="entry name" value="DNA-3-METHYLADENINE GLYCOSYLASE"/>
    <property type="match status" value="1"/>
</dbReference>
<keyword evidence="2" id="KW-0227">DNA damage</keyword>
<dbReference type="SMART" id="SM00478">
    <property type="entry name" value="ENDO3c"/>
    <property type="match status" value="1"/>
</dbReference>
<gene>
    <name evidence="5" type="ORF">MGWOODY_XGa1594</name>
</gene>
<dbReference type="GO" id="GO:0006307">
    <property type="term" value="P:DNA alkylation repair"/>
    <property type="evidence" value="ECO:0007669"/>
    <property type="project" value="TreeGrafter"/>
</dbReference>
<proteinExistence type="inferred from homology"/>
<comment type="similarity">
    <text evidence="1">Belongs to the alkylbase DNA glycosidase AlkA family.</text>
</comment>
<evidence type="ECO:0000256" key="2">
    <source>
        <dbReference type="ARBA" id="ARBA00022763"/>
    </source>
</evidence>
<dbReference type="InterPro" id="IPR003265">
    <property type="entry name" value="HhH-GPD_domain"/>
</dbReference>
<dbReference type="GO" id="GO:0032993">
    <property type="term" value="C:protein-DNA complex"/>
    <property type="evidence" value="ECO:0007669"/>
    <property type="project" value="TreeGrafter"/>
</dbReference>
<dbReference type="CDD" id="cd00056">
    <property type="entry name" value="ENDO3c"/>
    <property type="match status" value="1"/>
</dbReference>
<evidence type="ECO:0000256" key="3">
    <source>
        <dbReference type="ARBA" id="ARBA00023204"/>
    </source>
</evidence>
<protein>
    <submittedName>
        <fullName evidence="5">DNA-3-methyladenine glycosylase II</fullName>
        <ecNumber evidence="5">3.2.2.21</ecNumber>
    </submittedName>
</protein>
<accession>A0A160TWQ9</accession>
<dbReference type="AlphaFoldDB" id="A0A160TWQ9"/>
<dbReference type="Gene3D" id="1.10.1670.40">
    <property type="match status" value="1"/>
</dbReference>
<dbReference type="GO" id="GO:0043916">
    <property type="term" value="F:DNA-7-methylguanine glycosylase activity"/>
    <property type="evidence" value="ECO:0007669"/>
    <property type="project" value="TreeGrafter"/>
</dbReference>
<reference evidence="5" key="1">
    <citation type="submission" date="2015-10" db="EMBL/GenBank/DDBJ databases">
        <authorList>
            <person name="Gilbert D.G."/>
        </authorList>
    </citation>
    <scope>NUCLEOTIDE SEQUENCE</scope>
</reference>
<keyword evidence="5" id="KW-0326">Glycosidase</keyword>
<dbReference type="GO" id="GO:0006285">
    <property type="term" value="P:base-excision repair, AP site formation"/>
    <property type="evidence" value="ECO:0007669"/>
    <property type="project" value="TreeGrafter"/>
</dbReference>
<name>A0A160TWQ9_9ZZZZ</name>
<dbReference type="EMBL" id="CZRL01000132">
    <property type="protein sequence ID" value="CUS55298.1"/>
    <property type="molecule type" value="Genomic_DNA"/>
</dbReference>
<dbReference type="EC" id="3.2.2.21" evidence="5"/>
<dbReference type="GO" id="GO:0032131">
    <property type="term" value="F:alkylated DNA binding"/>
    <property type="evidence" value="ECO:0007669"/>
    <property type="project" value="TreeGrafter"/>
</dbReference>
<evidence type="ECO:0000256" key="1">
    <source>
        <dbReference type="ARBA" id="ARBA00010817"/>
    </source>
</evidence>